<sequence>MGSLSFDPISRLPQNTCSSQRFGKAPMGFVLAAGKCCSSRVENDQYNEVGDDRRKHKRNAAHIENTKESLVSGKETIEGGKSKVCNRGHWRPAEDSKLKELVALHGPQNWNLIAEKLQGRSGKSCRLRWFNQLDPKINRTAFNEVEEERLMAAHRVYGNKWALIARFFPGRTDNAVKNHWHVVMARKYREQSSIYRSRKRTQAGQKRVESVVDSVRRNTAMNSEANSNIICSSSIIKPSCLPFAPPIGGSNRSCQMTAGLLFSRSSNLLFLHHGSLAEETPSGFFSGHKNDEIFSHNKHCNMLRSSNTCTVSVFDAMQKSISHPFLGFSDSMASPATQATVSEPSSSSLSVAENPEANPLGITASPPFIDFLGVGAS</sequence>
<dbReference type="EMBL" id="CAWUPB010000893">
    <property type="protein sequence ID" value="CAK7328589.1"/>
    <property type="molecule type" value="Genomic_DNA"/>
</dbReference>
<organism evidence="9 10">
    <name type="scientific">Dovyalis caffra</name>
    <dbReference type="NCBI Taxonomy" id="77055"/>
    <lineage>
        <taxon>Eukaryota</taxon>
        <taxon>Viridiplantae</taxon>
        <taxon>Streptophyta</taxon>
        <taxon>Embryophyta</taxon>
        <taxon>Tracheophyta</taxon>
        <taxon>Spermatophyta</taxon>
        <taxon>Magnoliopsida</taxon>
        <taxon>eudicotyledons</taxon>
        <taxon>Gunneridae</taxon>
        <taxon>Pentapetalae</taxon>
        <taxon>rosids</taxon>
        <taxon>fabids</taxon>
        <taxon>Malpighiales</taxon>
        <taxon>Salicaceae</taxon>
        <taxon>Flacourtieae</taxon>
        <taxon>Dovyalis</taxon>
    </lineage>
</organism>
<dbReference type="AlphaFoldDB" id="A0AAV1R706"/>
<keyword evidence="10" id="KW-1185">Reference proteome</keyword>
<evidence type="ECO:0000259" key="7">
    <source>
        <dbReference type="PROSITE" id="PS50090"/>
    </source>
</evidence>
<dbReference type="InterPro" id="IPR050560">
    <property type="entry name" value="MYB_TF"/>
</dbReference>
<evidence type="ECO:0000256" key="5">
    <source>
        <dbReference type="ARBA" id="ARBA00023163"/>
    </source>
</evidence>
<dbReference type="InterPro" id="IPR017930">
    <property type="entry name" value="Myb_dom"/>
</dbReference>
<evidence type="ECO:0000256" key="4">
    <source>
        <dbReference type="ARBA" id="ARBA00023125"/>
    </source>
</evidence>
<accession>A0AAV1R706</accession>
<dbReference type="GO" id="GO:0005634">
    <property type="term" value="C:nucleus"/>
    <property type="evidence" value="ECO:0007669"/>
    <property type="project" value="UniProtKB-SubCell"/>
</dbReference>
<feature type="domain" description="Myb-like" evidence="7">
    <location>
        <begin position="86"/>
        <end position="133"/>
    </location>
</feature>
<dbReference type="InterPro" id="IPR009057">
    <property type="entry name" value="Homeodomain-like_sf"/>
</dbReference>
<keyword evidence="2" id="KW-0677">Repeat</keyword>
<protein>
    <submittedName>
        <fullName evidence="9">Uncharacterized protein</fullName>
    </submittedName>
</protein>
<dbReference type="Proteomes" id="UP001314170">
    <property type="component" value="Unassembled WGS sequence"/>
</dbReference>
<evidence type="ECO:0000259" key="8">
    <source>
        <dbReference type="PROSITE" id="PS51294"/>
    </source>
</evidence>
<gene>
    <name evidence="9" type="ORF">DCAF_LOCUS6315</name>
</gene>
<dbReference type="Pfam" id="PF00249">
    <property type="entry name" value="Myb_DNA-binding"/>
    <property type="match status" value="2"/>
</dbReference>
<evidence type="ECO:0000313" key="10">
    <source>
        <dbReference type="Proteomes" id="UP001314170"/>
    </source>
</evidence>
<dbReference type="SUPFAM" id="SSF46689">
    <property type="entry name" value="Homeodomain-like"/>
    <property type="match status" value="1"/>
</dbReference>
<reference evidence="9 10" key="1">
    <citation type="submission" date="2024-01" db="EMBL/GenBank/DDBJ databases">
        <authorList>
            <person name="Waweru B."/>
        </authorList>
    </citation>
    <scope>NUCLEOTIDE SEQUENCE [LARGE SCALE GENOMIC DNA]</scope>
</reference>
<feature type="domain" description="HTH myb-type" evidence="8">
    <location>
        <begin position="82"/>
        <end position="137"/>
    </location>
</feature>
<feature type="domain" description="HTH myb-type" evidence="8">
    <location>
        <begin position="138"/>
        <end position="188"/>
    </location>
</feature>
<dbReference type="Gene3D" id="1.10.10.60">
    <property type="entry name" value="Homeodomain-like"/>
    <property type="match status" value="2"/>
</dbReference>
<evidence type="ECO:0000256" key="1">
    <source>
        <dbReference type="ARBA" id="ARBA00004123"/>
    </source>
</evidence>
<evidence type="ECO:0000313" key="9">
    <source>
        <dbReference type="EMBL" id="CAK7328589.1"/>
    </source>
</evidence>
<keyword evidence="6" id="KW-0539">Nucleus</keyword>
<dbReference type="InterPro" id="IPR001005">
    <property type="entry name" value="SANT/Myb"/>
</dbReference>
<keyword evidence="5" id="KW-0804">Transcription</keyword>
<dbReference type="GO" id="GO:0000978">
    <property type="term" value="F:RNA polymerase II cis-regulatory region sequence-specific DNA binding"/>
    <property type="evidence" value="ECO:0007669"/>
    <property type="project" value="TreeGrafter"/>
</dbReference>
<dbReference type="CDD" id="cd00167">
    <property type="entry name" value="SANT"/>
    <property type="match status" value="2"/>
</dbReference>
<dbReference type="PANTHER" id="PTHR45614:SF258">
    <property type="entry name" value="MYB FAMILY PROTEIN"/>
    <property type="match status" value="1"/>
</dbReference>
<feature type="domain" description="Myb-like" evidence="7">
    <location>
        <begin position="134"/>
        <end position="184"/>
    </location>
</feature>
<dbReference type="PROSITE" id="PS50090">
    <property type="entry name" value="MYB_LIKE"/>
    <property type="match status" value="2"/>
</dbReference>
<evidence type="ECO:0000256" key="2">
    <source>
        <dbReference type="ARBA" id="ARBA00022737"/>
    </source>
</evidence>
<comment type="subcellular location">
    <subcellularLocation>
        <location evidence="1">Nucleus</location>
    </subcellularLocation>
</comment>
<evidence type="ECO:0000256" key="6">
    <source>
        <dbReference type="ARBA" id="ARBA00023242"/>
    </source>
</evidence>
<keyword evidence="4" id="KW-0238">DNA-binding</keyword>
<keyword evidence="3" id="KW-0805">Transcription regulation</keyword>
<dbReference type="FunFam" id="1.10.10.60:FF:000060">
    <property type="entry name" value="MYB transcription factor"/>
    <property type="match status" value="1"/>
</dbReference>
<evidence type="ECO:0000256" key="3">
    <source>
        <dbReference type="ARBA" id="ARBA00023015"/>
    </source>
</evidence>
<dbReference type="PANTHER" id="PTHR45614">
    <property type="entry name" value="MYB PROTEIN-RELATED"/>
    <property type="match status" value="1"/>
</dbReference>
<comment type="caution">
    <text evidence="9">The sequence shown here is derived from an EMBL/GenBank/DDBJ whole genome shotgun (WGS) entry which is preliminary data.</text>
</comment>
<dbReference type="PROSITE" id="PS51294">
    <property type="entry name" value="HTH_MYB"/>
    <property type="match status" value="2"/>
</dbReference>
<dbReference type="GO" id="GO:0000981">
    <property type="term" value="F:DNA-binding transcription factor activity, RNA polymerase II-specific"/>
    <property type="evidence" value="ECO:0007669"/>
    <property type="project" value="TreeGrafter"/>
</dbReference>
<dbReference type="SMART" id="SM00717">
    <property type="entry name" value="SANT"/>
    <property type="match status" value="2"/>
</dbReference>
<proteinExistence type="predicted"/>
<name>A0AAV1R706_9ROSI</name>